<keyword evidence="5" id="KW-1185">Reference proteome</keyword>
<dbReference type="AlphaFoldDB" id="Q8IR82"/>
<organism evidence="3 5">
    <name type="scientific">Drosophila melanogaster</name>
    <name type="common">Fruit fly</name>
    <dbReference type="NCBI Taxonomy" id="7227"/>
    <lineage>
        <taxon>Eukaryota</taxon>
        <taxon>Metazoa</taxon>
        <taxon>Ecdysozoa</taxon>
        <taxon>Arthropoda</taxon>
        <taxon>Hexapoda</taxon>
        <taxon>Insecta</taxon>
        <taxon>Pterygota</taxon>
        <taxon>Neoptera</taxon>
        <taxon>Endopterygota</taxon>
        <taxon>Diptera</taxon>
        <taxon>Brachycera</taxon>
        <taxon>Muscomorpha</taxon>
        <taxon>Ephydroidea</taxon>
        <taxon>Drosophilidae</taxon>
        <taxon>Drosophila</taxon>
        <taxon>Sophophora</taxon>
    </lineage>
</organism>
<reference evidence="3 5" key="10">
    <citation type="journal article" date="2015" name="G3 (Bethesda)">
        <title>Gene Model Annotations for Drosophila melanogaster: The Rule-Benders.</title>
        <authorList>
            <consortium name="FlyBase Consortium"/>
            <person name="Crosby M.A."/>
            <person name="Gramates L.S."/>
            <person name="Dos Santos G."/>
            <person name="Matthews B.B."/>
            <person name="St Pierre S.E."/>
            <person name="Zhou P."/>
            <person name="Schroeder A.J."/>
            <person name="Falls K."/>
            <person name="Emmert D.B."/>
            <person name="Russo S.M."/>
            <person name="Gelbart W.M."/>
            <person name="null"/>
        </authorList>
    </citation>
    <scope>NUCLEOTIDE SEQUENCE [LARGE SCALE GENOMIC DNA]</scope>
    <source>
        <strain evidence="5">Berkeley</strain>
    </source>
</reference>
<dbReference type="Pfam" id="PF15866">
    <property type="entry name" value="DUF4729"/>
    <property type="match status" value="1"/>
</dbReference>
<reference evidence="3 5" key="6">
    <citation type="journal article" date="2005" name="PLoS Comput. Biol.">
        <title>Combined evidence annotation of transposable elements in genome sequences.</title>
        <authorList>
            <person name="Quesneville H."/>
            <person name="Bergman C.M."/>
            <person name="Andrieu O."/>
            <person name="Autard D."/>
            <person name="Nouaud D."/>
            <person name="Ashburner M."/>
            <person name="Anxolabehere D."/>
        </authorList>
    </citation>
    <scope>NUCLEOTIDE SEQUENCE [LARGE SCALE GENOMIC DNA]</scope>
    <source>
        <strain evidence="5">Berkeley</strain>
    </source>
</reference>
<evidence type="ECO:0000313" key="3">
    <source>
        <dbReference type="EMBL" id="AAN09307.1"/>
    </source>
</evidence>
<dbReference type="EMBL" id="AE014298">
    <property type="protein sequence ID" value="AAN09307.1"/>
    <property type="molecule type" value="Genomic_DNA"/>
</dbReference>
<sequence length="618" mass="71320">MNCVLCRKPTVTPFSTLQKFRVCVCLQEHYQCLKCDKRQGFQCGLCGRATFVIFVQMKFVYDEMYGLKMKAENLAETRNNGGNDSDSTFETPGQRNTRKYWTAIARGRSRSHLSARKSTCLYRKRSCSMECTKGCQQQQQHVHRFEDKTTKKVKGTVASPRIDTKKICVEESERLLKKQGNQNLNSFTIEEQRLLIASALMQSSRAAPRKKKNNETYACDSNSNEVEVKPRKKAEVHDRHNSPSPVLPSCCKYNPNMAFEKDVYEKINSACCCTKMRELKKHIHKPQVTNLDAYAIEGMRLQMGAPYKIKKSVDPFDKEFATKDIRFYTKEERSARLEYVNEKYKFDDPQEKYLVFGCQFVTNRRHMEWLSSEPKEKYVCSGIPLVRRVLYCCSNSMERHCELIELPYDFEESRFSRNALSFPFICLKKSQLLAKCPDQNCQESLFMYNISFHLTIKHNNWLVKHLELNTPYTFQLDLNVTNESVKCHAVIQLQNVLLEYSKYGSNLSLTIMSRHVQLSEILGNCQTDQRLTLVWAATSLAKTFPIMVSLTLWSTGGDVPKSTISYTGKPFDIKKSIRPYHLIKSGRVLMLTANQVNALTQKGKEKVGITFIARMANI</sequence>
<reference evidence="3 5" key="3">
    <citation type="journal article" date="2002" name="Genome Biol.">
        <title>Annotation of the Drosophila melanogaster euchromatic genome: a systematic review.</title>
        <authorList>
            <person name="Misra S."/>
            <person name="Crosby M.A."/>
            <person name="Mungall C.J."/>
            <person name="Matthews B.B."/>
            <person name="Campbell K.S."/>
            <person name="Hradecky P."/>
            <person name="Huang Y."/>
            <person name="Kaminker J.S."/>
            <person name="Millburn G.H."/>
            <person name="Prochnik S.E."/>
            <person name="Smith C.D."/>
            <person name="Tupy J.L."/>
            <person name="Whitfied E.J."/>
            <person name="Bayraktaroglu L."/>
            <person name="Berman B.P."/>
            <person name="Bettencourt B.R."/>
            <person name="Celniker S.E."/>
            <person name="de Grey A.D."/>
            <person name="Drysdale R.A."/>
            <person name="Harris N.L."/>
            <person name="Richter J."/>
            <person name="Russo S."/>
            <person name="Schroeder A.J."/>
            <person name="Shu S.Q."/>
            <person name="Stapleton M."/>
            <person name="Yamada C."/>
            <person name="Ashburner M."/>
            <person name="Gelbart W.M."/>
            <person name="Rubin G.M."/>
            <person name="Lewis S.E."/>
        </authorList>
    </citation>
    <scope>GENOME REANNOTATION</scope>
    <source>
        <strain evidence="5">Berkeley</strain>
    </source>
</reference>
<dbReference type="InterPro" id="IPR031732">
    <property type="entry name" value="DUF4729"/>
</dbReference>
<dbReference type="RefSeq" id="NP_727605.1">
    <property type="nucleotide sequence ID" value="NM_167321.2"/>
</dbReference>
<feature type="compositionally biased region" description="Polar residues" evidence="1">
    <location>
        <begin position="215"/>
        <end position="225"/>
    </location>
</feature>
<dbReference type="UCSC" id="CG32651-RA">
    <property type="organism name" value="d. melanogaster"/>
</dbReference>
<feature type="region of interest" description="Disordered" evidence="1">
    <location>
        <begin position="204"/>
        <end position="242"/>
    </location>
</feature>
<dbReference type="PhylomeDB" id="Q8IR82"/>
<proteinExistence type="predicted"/>
<dbReference type="PaxDb" id="7227-FBpp0073505"/>
<dbReference type="KEGG" id="dme:Dmel_CG32651"/>
<dbReference type="STRING" id="7227.FBpp0073505"/>
<name>Q8IR82_DROME</name>
<dbReference type="InParanoid" id="Q8IR82"/>
<accession>Q8IR82</accession>
<reference evidence="3 5" key="4">
    <citation type="journal article" date="2002" name="Genome Biol.">
        <title>The transposable elements of the Drosophila melanogaster euchromatin: a genomics perspective.</title>
        <authorList>
            <person name="Kaminker J.S."/>
            <person name="Bergman C.M."/>
            <person name="Kronmiller B."/>
            <person name="Carlson J."/>
            <person name="Svirskas R."/>
            <person name="Patel S."/>
            <person name="Frise E."/>
            <person name="Wheeler D.A."/>
            <person name="Lewis S.E."/>
            <person name="Rubin G.M."/>
            <person name="Ashburner M."/>
            <person name="Celniker S.E."/>
        </authorList>
    </citation>
    <scope>NUCLEOTIDE SEQUENCE [LARGE SCALE GENOMIC DNA]</scope>
    <source>
        <strain evidence="5">Berkeley</strain>
    </source>
</reference>
<dbReference type="VEuPathDB" id="VectorBase:FBgn0052651"/>
<reference evidence="3 5" key="9">
    <citation type="journal article" date="2015" name="G3 (Bethesda)">
        <title>Gene Model Annotations for Drosophila melanogaster: Impact of High-Throughput Data.</title>
        <authorList>
            <consortium name="FlyBase Consortium"/>
            <person name="Matthews B.B."/>
            <person name="Dos Santos G."/>
            <person name="Crosby M.A."/>
            <person name="Emmert D.B."/>
            <person name="St Pierre S.E."/>
            <person name="Gramates L.S."/>
            <person name="Zhou P."/>
            <person name="Schroeder A.J."/>
            <person name="Falls K."/>
            <person name="Strelets V."/>
            <person name="Russo S.M."/>
            <person name="Gelbart W.M."/>
            <person name="null"/>
        </authorList>
    </citation>
    <scope>NUCLEOTIDE SEQUENCE [LARGE SCALE GENOMIC DNA]</scope>
    <source>
        <strain evidence="5">Berkeley</strain>
    </source>
</reference>
<reference evidence="3 5" key="8">
    <citation type="journal article" date="2007" name="Science">
        <title>Sequence finishing and mapping of Drosophila melanogaster heterochromatin.</title>
        <authorList>
            <person name="Hoskins R.A."/>
            <person name="Carlson J.W."/>
            <person name="Kennedy C."/>
            <person name="Acevedo D."/>
            <person name="Evans-Holm M."/>
            <person name="Frise E."/>
            <person name="Wan K.H."/>
            <person name="Park S."/>
            <person name="Mendez-Lago M."/>
            <person name="Rossi F."/>
            <person name="Villasante A."/>
            <person name="Dimitri P."/>
            <person name="Karpen G.H."/>
            <person name="Celniker S.E."/>
        </authorList>
    </citation>
    <scope>NUCLEOTIDE SEQUENCE [LARGE SCALE GENOMIC DNA]</scope>
    <source>
        <strain evidence="5">Berkeley</strain>
    </source>
</reference>
<evidence type="ECO:0000313" key="4">
    <source>
        <dbReference type="FlyBase" id="FBgn0052651"/>
    </source>
</evidence>
<dbReference type="Proteomes" id="UP000000803">
    <property type="component" value="Chromosome X"/>
</dbReference>
<reference evidence="3 5" key="5">
    <citation type="journal article" date="2002" name="Genome Biol.">
        <title>Heterochromatic sequences in a Drosophila whole-genome shotgun assembly.</title>
        <authorList>
            <person name="Hoskins R.A."/>
            <person name="Smith C.D."/>
            <person name="Carlson J.W."/>
            <person name="Carvalho A.B."/>
            <person name="Halpern A."/>
            <person name="Kaminker J.S."/>
            <person name="Kennedy C."/>
            <person name="Mungall C.J."/>
            <person name="Sullivan B.A."/>
            <person name="Sutton G.G."/>
            <person name="Yasuhara J.C."/>
            <person name="Wakimoto B.T."/>
            <person name="Myers E.W."/>
            <person name="Celniker S.E."/>
            <person name="Rubin G.M."/>
            <person name="Karpen G.H."/>
        </authorList>
    </citation>
    <scope>NUCLEOTIDE SEQUENCE [LARGE SCALE GENOMIC DNA]</scope>
    <source>
        <strain evidence="5">Berkeley</strain>
    </source>
</reference>
<reference evidence="3 5" key="7">
    <citation type="journal article" date="2007" name="Science">
        <title>The Release 5.1 annotation of Drosophila melanogaster heterochromatin.</title>
        <authorList>
            <person name="Smith C.D."/>
            <person name="Shu S."/>
            <person name="Mungall C.J."/>
            <person name="Karpen G.H."/>
        </authorList>
    </citation>
    <scope>NUCLEOTIDE SEQUENCE [LARGE SCALE GENOMIC DNA]</scope>
    <source>
        <strain evidence="5">Berkeley</strain>
    </source>
</reference>
<dbReference type="Bgee" id="FBgn0052651">
    <property type="expression patterns" value="Expressed in spermatocyte in testis and 18 other cell types or tissues"/>
</dbReference>
<dbReference type="HOGENOM" id="CLU_459486_0_0_1"/>
<dbReference type="FlyBase" id="FBgn0052651">
    <property type="gene designation" value="CG32651"/>
</dbReference>
<dbReference type="GeneID" id="318140"/>
<dbReference type="ExpressionAtlas" id="Q8IR82">
    <property type="expression patterns" value="baseline and differential"/>
</dbReference>
<evidence type="ECO:0000313" key="5">
    <source>
        <dbReference type="Proteomes" id="UP000000803"/>
    </source>
</evidence>
<dbReference type="OMA" id="KCHAVIQ"/>
<dbReference type="BioGRID-ORCS" id="318140">
    <property type="hits" value="0 hits in 1 CRISPR screen"/>
</dbReference>
<feature type="domain" description="DUF4729" evidence="2">
    <location>
        <begin position="435"/>
        <end position="601"/>
    </location>
</feature>
<gene>
    <name evidence="3" type="primary">Dmel\CG32651</name>
    <name evidence="3 4" type="ORF">CG32651</name>
    <name evidence="3" type="ORF">Dmel_CG32651</name>
</gene>
<evidence type="ECO:0000259" key="2">
    <source>
        <dbReference type="Pfam" id="PF15866"/>
    </source>
</evidence>
<protein>
    <recommendedName>
        <fullName evidence="2">DUF4729 domain-containing protein</fullName>
    </recommendedName>
</protein>
<reference evidence="3 5" key="2">
    <citation type="journal article" date="2002" name="Genome Biol.">
        <title>Finishing a whole-genome shotgun: release 3 of the Drosophila melanogaster euchromatic genome sequence.</title>
        <authorList>
            <person name="Celniker S.E."/>
            <person name="Wheeler D.A."/>
            <person name="Kronmiller B."/>
            <person name="Carlson J.W."/>
            <person name="Halpern A."/>
            <person name="Patel S."/>
            <person name="Adams M."/>
            <person name="Champe M."/>
            <person name="Dugan S.P."/>
            <person name="Frise E."/>
            <person name="Hodgson A."/>
            <person name="George R.A."/>
            <person name="Hoskins R.A."/>
            <person name="Laverty T."/>
            <person name="Muzny D.M."/>
            <person name="Nelson C.R."/>
            <person name="Pacleb J.M."/>
            <person name="Park S."/>
            <person name="Pfeiffer B.D."/>
            <person name="Richards S."/>
            <person name="Sodergren E.J."/>
            <person name="Svirskas R."/>
            <person name="Tabor P.E."/>
            <person name="Wan K."/>
            <person name="Stapleton M."/>
            <person name="Sutton G.G."/>
            <person name="Venter C."/>
            <person name="Weinstock G."/>
            <person name="Scherer S.E."/>
            <person name="Myers E.W."/>
            <person name="Gibbs R.A."/>
            <person name="Rubin G.M."/>
        </authorList>
    </citation>
    <scope>NUCLEOTIDE SEQUENCE [LARGE SCALE GENOMIC DNA]</scope>
    <source>
        <strain evidence="5">Berkeley</strain>
    </source>
</reference>
<reference evidence="3 5" key="11">
    <citation type="journal article" date="2015" name="Genome Res.">
        <title>The Release 6 reference sequence of the Drosophila melanogaster genome.</title>
        <authorList>
            <person name="Hoskins R.A."/>
            <person name="Carlson J.W."/>
            <person name="Wan K.H."/>
            <person name="Park S."/>
            <person name="Mendez I."/>
            <person name="Galle S.E."/>
            <person name="Booth B.W."/>
            <person name="Pfeiffer B.D."/>
            <person name="George R.A."/>
            <person name="Svirskas R."/>
            <person name="Krzywinski M."/>
            <person name="Schein J."/>
            <person name="Accardo M.C."/>
            <person name="Damia E."/>
            <person name="Messina G."/>
            <person name="Mendez-Lago M."/>
            <person name="de Pablos B."/>
            <person name="Demakova O.V."/>
            <person name="Andreyeva E.N."/>
            <person name="Boldyreva L.V."/>
            <person name="Marra M."/>
            <person name="Carvalho A.B."/>
            <person name="Dimitri P."/>
            <person name="Villasante A."/>
            <person name="Zhimulev I.F."/>
            <person name="Rubin G.M."/>
            <person name="Karpen G.H."/>
            <person name="Celniker S.E."/>
        </authorList>
    </citation>
    <scope>NUCLEOTIDE SEQUENCE [LARGE SCALE GENOMIC DNA]</scope>
    <source>
        <strain evidence="5">Berkeley</strain>
    </source>
</reference>
<reference evidence="3 5" key="1">
    <citation type="journal article" date="2000" name="Science">
        <title>The genome sequence of Drosophila melanogaster.</title>
        <authorList>
            <person name="Adams M.D."/>
            <person name="Celniker S.E."/>
            <person name="Holt R.A."/>
            <person name="Evans C.A."/>
            <person name="Gocayne J.D."/>
            <person name="Amanatides P.G."/>
            <person name="Scherer S.E."/>
            <person name="Li P.W."/>
            <person name="Hoskins R.A."/>
            <person name="Galle R.F."/>
            <person name="George R.A."/>
            <person name="Lewis S.E."/>
            <person name="Richards S."/>
            <person name="Ashburner M."/>
            <person name="Henderson S.N."/>
            <person name="Sutton G.G."/>
            <person name="Wortman J.R."/>
            <person name="Yandell M.D."/>
            <person name="Zhang Q."/>
            <person name="Chen L.X."/>
            <person name="Brandon R.C."/>
            <person name="Rogers Y.H."/>
            <person name="Blazej R.G."/>
            <person name="Champe M."/>
            <person name="Pfeiffer B.D."/>
            <person name="Wan K.H."/>
            <person name="Doyle C."/>
            <person name="Baxter E.G."/>
            <person name="Helt G."/>
            <person name="Nelson C.R."/>
            <person name="Gabor G.L."/>
            <person name="Abril J.F."/>
            <person name="Agbayani A."/>
            <person name="An H.J."/>
            <person name="Andrews-Pfannkoch C."/>
            <person name="Baldwin D."/>
            <person name="Ballew R.M."/>
            <person name="Basu A."/>
            <person name="Baxendale J."/>
            <person name="Bayraktaroglu L."/>
            <person name="Beasley E.M."/>
            <person name="Beeson K.Y."/>
            <person name="Benos P.V."/>
            <person name="Berman B.P."/>
            <person name="Bhandari D."/>
            <person name="Bolshakov S."/>
            <person name="Borkova D."/>
            <person name="Botchan M.R."/>
            <person name="Bouck J."/>
            <person name="Brokstein P."/>
            <person name="Brottier P."/>
            <person name="Burtis K.C."/>
            <person name="Busam D.A."/>
            <person name="Butler H."/>
            <person name="Cadieu E."/>
            <person name="Center A."/>
            <person name="Chandra I."/>
            <person name="Cherry J.M."/>
            <person name="Cawley S."/>
            <person name="Dahlke C."/>
            <person name="Davenport L.B."/>
            <person name="Davies P."/>
            <person name="de Pablos B."/>
            <person name="Delcher A."/>
            <person name="Deng Z."/>
            <person name="Mays A.D."/>
            <person name="Dew I."/>
            <person name="Dietz S.M."/>
            <person name="Dodson K."/>
            <person name="Doup L.E."/>
            <person name="Downes M."/>
            <person name="Dugan-Rocha S."/>
            <person name="Dunkov B.C."/>
            <person name="Dunn P."/>
            <person name="Durbin K.J."/>
            <person name="Evangelista C.C."/>
            <person name="Ferraz C."/>
            <person name="Ferriera S."/>
            <person name="Fleischmann W."/>
            <person name="Fosler C."/>
            <person name="Gabrielian A.E."/>
            <person name="Garg N.S."/>
            <person name="Gelbart W.M."/>
            <person name="Glasser K."/>
            <person name="Glodek A."/>
            <person name="Gong F."/>
            <person name="Gorrell J.H."/>
            <person name="Gu Z."/>
            <person name="Guan P."/>
            <person name="Harris M."/>
            <person name="Harris N.L."/>
            <person name="Harvey D."/>
            <person name="Heiman T.J."/>
            <person name="Hernandez J.R."/>
            <person name="Houck J."/>
            <person name="Hostin D."/>
            <person name="Houston K.A."/>
            <person name="Howland T.J."/>
            <person name="Wei M.H."/>
            <person name="Ibegwam C."/>
            <person name="Jalali M."/>
            <person name="Kalush F."/>
            <person name="Karpen G.H."/>
            <person name="Ke Z."/>
            <person name="Kennison J.A."/>
            <person name="Ketchum K.A."/>
            <person name="Kimmel B.E."/>
            <person name="Kodira C.D."/>
            <person name="Kraft C."/>
            <person name="Kravitz S."/>
            <person name="Kulp D."/>
            <person name="Lai Z."/>
            <person name="Lasko P."/>
            <person name="Lei Y."/>
            <person name="Levitsky A.A."/>
            <person name="Li J."/>
            <person name="Li Z."/>
            <person name="Liang Y."/>
            <person name="Lin X."/>
            <person name="Liu X."/>
            <person name="Mattei B."/>
            <person name="McIntosh T.C."/>
            <person name="McLeod M.P."/>
            <person name="McPherson D."/>
            <person name="Merkulov G."/>
            <person name="Milshina N.V."/>
            <person name="Mobarry C."/>
            <person name="Morris J."/>
            <person name="Moshrefi A."/>
            <person name="Mount S.M."/>
            <person name="Moy M."/>
            <person name="Murphy B."/>
            <person name="Murphy L."/>
            <person name="Muzny D.M."/>
            <person name="Nelson D.L."/>
            <person name="Nelson D.R."/>
            <person name="Nelson K.A."/>
            <person name="Nixon K."/>
            <person name="Nusskern D.R."/>
            <person name="Pacleb J.M."/>
            <person name="Palazzolo M."/>
            <person name="Pittman G.S."/>
            <person name="Pan S."/>
            <person name="Pollard J."/>
            <person name="Puri V."/>
            <person name="Reese M.G."/>
            <person name="Reinert K."/>
            <person name="Remington K."/>
            <person name="Saunders R.D."/>
            <person name="Scheeler F."/>
            <person name="Shen H."/>
            <person name="Shue B.C."/>
            <person name="Siden-Kiamos I."/>
            <person name="Simpson M."/>
            <person name="Skupski M.P."/>
            <person name="Smith T."/>
            <person name="Spier E."/>
            <person name="Spradling A.C."/>
            <person name="Stapleton M."/>
            <person name="Strong R."/>
            <person name="Sun E."/>
            <person name="Svirskas R."/>
            <person name="Tector C."/>
            <person name="Turner R."/>
            <person name="Venter E."/>
            <person name="Wang A.H."/>
            <person name="Wang X."/>
            <person name="Wang Z.Y."/>
            <person name="Wassarman D.A."/>
            <person name="Weinstock G.M."/>
            <person name="Weissenbach J."/>
            <person name="Williams S.M."/>
            <person name="WoodageT"/>
            <person name="Worley K.C."/>
            <person name="Wu D."/>
            <person name="Yang S."/>
            <person name="Yao Q.A."/>
            <person name="Ye J."/>
            <person name="Yeh R.F."/>
            <person name="Zaveri J.S."/>
            <person name="Zhan M."/>
            <person name="Zhang G."/>
            <person name="Zhao Q."/>
            <person name="Zheng L."/>
            <person name="Zheng X.H."/>
            <person name="Zhong F.N."/>
            <person name="Zhong W."/>
            <person name="Zhou X."/>
            <person name="Zhu S."/>
            <person name="Zhu X."/>
            <person name="Smith H.O."/>
            <person name="Gibbs R.A."/>
            <person name="Myers E.W."/>
            <person name="Rubin G.M."/>
            <person name="Venter J.C."/>
        </authorList>
    </citation>
    <scope>NUCLEOTIDE SEQUENCE [LARGE SCALE GENOMIC DNA]</scope>
    <source>
        <strain evidence="5">Berkeley</strain>
    </source>
</reference>
<feature type="compositionally biased region" description="Basic and acidic residues" evidence="1">
    <location>
        <begin position="226"/>
        <end position="241"/>
    </location>
</feature>
<evidence type="ECO:0000256" key="1">
    <source>
        <dbReference type="SAM" id="MobiDB-lite"/>
    </source>
</evidence>
<dbReference type="AGR" id="FB:FBgn0052651"/>
<dbReference type="OrthoDB" id="7864152at2759"/>